<evidence type="ECO:0000313" key="2">
    <source>
        <dbReference type="Proteomes" id="UP000244005"/>
    </source>
</evidence>
<proteinExistence type="predicted"/>
<dbReference type="Proteomes" id="UP000244005">
    <property type="component" value="Unassembled WGS sequence"/>
</dbReference>
<sequence>MDACGDKNLFGPIKNCKGYGDLNIRQGMSVGLFPDEQIVAADTSEDDLLSKRIKGEAGKRGEECIEHEQCE</sequence>
<accession>A0A2R6WKQ8</accession>
<dbReference type="Gramene" id="Mp4g02380.1">
    <property type="protein sequence ID" value="Mp4g02380.1.cds1"/>
    <property type="gene ID" value="Mp4g02380"/>
</dbReference>
<protein>
    <submittedName>
        <fullName evidence="1">Uncharacterized protein</fullName>
    </submittedName>
</protein>
<dbReference type="EMBL" id="KZ772752">
    <property type="protein sequence ID" value="PTQ34444.1"/>
    <property type="molecule type" value="Genomic_DNA"/>
</dbReference>
<organism evidence="1 2">
    <name type="scientific">Marchantia polymorpha</name>
    <name type="common">Common liverwort</name>
    <name type="synonym">Marchantia aquatica</name>
    <dbReference type="NCBI Taxonomy" id="3197"/>
    <lineage>
        <taxon>Eukaryota</taxon>
        <taxon>Viridiplantae</taxon>
        <taxon>Streptophyta</taxon>
        <taxon>Embryophyta</taxon>
        <taxon>Marchantiophyta</taxon>
        <taxon>Marchantiopsida</taxon>
        <taxon>Marchantiidae</taxon>
        <taxon>Marchantiales</taxon>
        <taxon>Marchantiaceae</taxon>
        <taxon>Marchantia</taxon>
    </lineage>
</organism>
<gene>
    <name evidence="1" type="ORF">MARPO_0080s0060</name>
</gene>
<keyword evidence="2" id="KW-1185">Reference proteome</keyword>
<reference evidence="2" key="1">
    <citation type="journal article" date="2017" name="Cell">
        <title>Insights into land plant evolution garnered from the Marchantia polymorpha genome.</title>
        <authorList>
            <person name="Bowman J.L."/>
            <person name="Kohchi T."/>
            <person name="Yamato K.T."/>
            <person name="Jenkins J."/>
            <person name="Shu S."/>
            <person name="Ishizaki K."/>
            <person name="Yamaoka S."/>
            <person name="Nishihama R."/>
            <person name="Nakamura Y."/>
            <person name="Berger F."/>
            <person name="Adam C."/>
            <person name="Aki S.S."/>
            <person name="Althoff F."/>
            <person name="Araki T."/>
            <person name="Arteaga-Vazquez M.A."/>
            <person name="Balasubrmanian S."/>
            <person name="Barry K."/>
            <person name="Bauer D."/>
            <person name="Boehm C.R."/>
            <person name="Briginshaw L."/>
            <person name="Caballero-Perez J."/>
            <person name="Catarino B."/>
            <person name="Chen F."/>
            <person name="Chiyoda S."/>
            <person name="Chovatia M."/>
            <person name="Davies K.M."/>
            <person name="Delmans M."/>
            <person name="Demura T."/>
            <person name="Dierschke T."/>
            <person name="Dolan L."/>
            <person name="Dorantes-Acosta A.E."/>
            <person name="Eklund D.M."/>
            <person name="Florent S.N."/>
            <person name="Flores-Sandoval E."/>
            <person name="Fujiyama A."/>
            <person name="Fukuzawa H."/>
            <person name="Galik B."/>
            <person name="Grimanelli D."/>
            <person name="Grimwood J."/>
            <person name="Grossniklaus U."/>
            <person name="Hamada T."/>
            <person name="Haseloff J."/>
            <person name="Hetherington A.J."/>
            <person name="Higo A."/>
            <person name="Hirakawa Y."/>
            <person name="Hundley H.N."/>
            <person name="Ikeda Y."/>
            <person name="Inoue K."/>
            <person name="Inoue S.I."/>
            <person name="Ishida S."/>
            <person name="Jia Q."/>
            <person name="Kakita M."/>
            <person name="Kanazawa T."/>
            <person name="Kawai Y."/>
            <person name="Kawashima T."/>
            <person name="Kennedy M."/>
            <person name="Kinose K."/>
            <person name="Kinoshita T."/>
            <person name="Kohara Y."/>
            <person name="Koide E."/>
            <person name="Komatsu K."/>
            <person name="Kopischke S."/>
            <person name="Kubo M."/>
            <person name="Kyozuka J."/>
            <person name="Lagercrantz U."/>
            <person name="Lin S.S."/>
            <person name="Lindquist E."/>
            <person name="Lipzen A.M."/>
            <person name="Lu C.W."/>
            <person name="De Luna E."/>
            <person name="Martienssen R.A."/>
            <person name="Minamino N."/>
            <person name="Mizutani M."/>
            <person name="Mizutani M."/>
            <person name="Mochizuki N."/>
            <person name="Monte I."/>
            <person name="Mosher R."/>
            <person name="Nagasaki H."/>
            <person name="Nakagami H."/>
            <person name="Naramoto S."/>
            <person name="Nishitani K."/>
            <person name="Ohtani M."/>
            <person name="Okamoto T."/>
            <person name="Okumura M."/>
            <person name="Phillips J."/>
            <person name="Pollak B."/>
            <person name="Reinders A."/>
            <person name="Rovekamp M."/>
            <person name="Sano R."/>
            <person name="Sawa S."/>
            <person name="Schmid M.W."/>
            <person name="Shirakawa M."/>
            <person name="Solano R."/>
            <person name="Spunde A."/>
            <person name="Suetsugu N."/>
            <person name="Sugano S."/>
            <person name="Sugiyama A."/>
            <person name="Sun R."/>
            <person name="Suzuki Y."/>
            <person name="Takenaka M."/>
            <person name="Takezawa D."/>
            <person name="Tomogane H."/>
            <person name="Tsuzuki M."/>
            <person name="Ueda T."/>
            <person name="Umeda M."/>
            <person name="Ward J.M."/>
            <person name="Watanabe Y."/>
            <person name="Yazaki K."/>
            <person name="Yokoyama R."/>
            <person name="Yoshitake Y."/>
            <person name="Yotsui I."/>
            <person name="Zachgo S."/>
            <person name="Schmutz J."/>
        </authorList>
    </citation>
    <scope>NUCLEOTIDE SEQUENCE [LARGE SCALE GENOMIC DNA]</scope>
    <source>
        <strain evidence="2">Tak-1</strain>
    </source>
</reference>
<evidence type="ECO:0000313" key="1">
    <source>
        <dbReference type="EMBL" id="PTQ34444.1"/>
    </source>
</evidence>
<name>A0A2R6WKQ8_MARPO</name>
<dbReference type="AlphaFoldDB" id="A0A2R6WKQ8"/>